<comment type="caution">
    <text evidence="2">The sequence shown here is derived from an EMBL/GenBank/DDBJ whole genome shotgun (WGS) entry which is preliminary data.</text>
</comment>
<reference evidence="2 3" key="1">
    <citation type="submission" date="2020-08" db="EMBL/GenBank/DDBJ databases">
        <title>Genomic Encyclopedia of Type Strains, Phase IV (KMG-IV): sequencing the most valuable type-strain genomes for metagenomic binning, comparative biology and taxonomic classification.</title>
        <authorList>
            <person name="Goeker M."/>
        </authorList>
    </citation>
    <scope>NUCLEOTIDE SEQUENCE [LARGE SCALE GENOMIC DNA]</scope>
    <source>
        <strain evidence="2 3">DSM 22368</strain>
    </source>
</reference>
<dbReference type="EMBL" id="JACHHT010000002">
    <property type="protein sequence ID" value="MBB6521915.1"/>
    <property type="molecule type" value="Genomic_DNA"/>
</dbReference>
<feature type="transmembrane region" description="Helical" evidence="1">
    <location>
        <begin position="36"/>
        <end position="55"/>
    </location>
</feature>
<proteinExistence type="predicted"/>
<feature type="transmembrane region" description="Helical" evidence="1">
    <location>
        <begin position="7"/>
        <end position="30"/>
    </location>
</feature>
<keyword evidence="1" id="KW-0812">Transmembrane</keyword>
<sequence>MFLIIEYLLLFGPALLFVGVGLAVFPLSLFLGSHGLLLEMIPILLIEIFSLLGLYACFQLVRKRLNPAIEISSPRVITLQILLGILATIAFWFLGVFDNFGWHLYIFIAPALGAIHLIYLNRYYLLSKSFE</sequence>
<accession>A0A7X0JTE0</accession>
<evidence type="ECO:0000313" key="3">
    <source>
        <dbReference type="Proteomes" id="UP000528457"/>
    </source>
</evidence>
<dbReference type="Proteomes" id="UP000528457">
    <property type="component" value="Unassembled WGS sequence"/>
</dbReference>
<feature type="transmembrane region" description="Helical" evidence="1">
    <location>
        <begin position="100"/>
        <end position="120"/>
    </location>
</feature>
<dbReference type="InParanoid" id="A0A7X0JTE0"/>
<feature type="transmembrane region" description="Helical" evidence="1">
    <location>
        <begin position="76"/>
        <end position="94"/>
    </location>
</feature>
<keyword evidence="3" id="KW-1185">Reference proteome</keyword>
<keyword evidence="1" id="KW-1133">Transmembrane helix</keyword>
<gene>
    <name evidence="2" type="ORF">HNR48_002200</name>
</gene>
<name>A0A7X0JTE0_9GAMM</name>
<evidence type="ECO:0000313" key="2">
    <source>
        <dbReference type="EMBL" id="MBB6521915.1"/>
    </source>
</evidence>
<evidence type="ECO:0000256" key="1">
    <source>
        <dbReference type="SAM" id="Phobius"/>
    </source>
</evidence>
<organism evidence="2 3">
    <name type="scientific">Pseudoteredinibacter isoporae</name>
    <dbReference type="NCBI Taxonomy" id="570281"/>
    <lineage>
        <taxon>Bacteria</taxon>
        <taxon>Pseudomonadati</taxon>
        <taxon>Pseudomonadota</taxon>
        <taxon>Gammaproteobacteria</taxon>
        <taxon>Cellvibrionales</taxon>
        <taxon>Cellvibrionaceae</taxon>
        <taxon>Pseudoteredinibacter</taxon>
    </lineage>
</organism>
<keyword evidence="1" id="KW-0472">Membrane</keyword>
<dbReference type="RefSeq" id="WP_166847217.1">
    <property type="nucleotide sequence ID" value="NZ_JAAONY010000002.1"/>
</dbReference>
<dbReference type="AlphaFoldDB" id="A0A7X0JTE0"/>
<protein>
    <submittedName>
        <fullName evidence="2">Putative membrane-anchored protein</fullName>
    </submittedName>
</protein>